<evidence type="ECO:0000256" key="1">
    <source>
        <dbReference type="ARBA" id="ARBA00004340"/>
    </source>
</evidence>
<sequence>MCLQYWNVVILALIVVCGGTNVAVLAVDPKLSDPTFSSSIRFHAFDHLDVNPHRHLRTDEERGVLGTVDKVTALIKSSVMKGNAAAKGYTRYQLLHASDDLFDNPKFLKWVKYVDDFSANNPKEAVTTIPILTARYGDEGLLKMLETAQANPNTKEVATKLLGQQAQHWAVNGKTPDEVFMLFKMNIAGDKVFENAQWGNWVNYVKTYNSNNPKKTQTSVISSLQNIYGESYLVSILAAAGQVRATKSTSKKMELELIQIWLKNDRTTDDVFKLLELDKAASKVLGSPQLAFWGRYAGYVNEKQPGKTTSLIATLTTHYTEEGVVKMLEAAKKVPATKAVATRLQSDQLEYWLSLNKSPTSVFKLFKLDEAGEKLLSNPQFLMWRKYTDNYGVQNPQATLTTIAILKNSYTDDVLANLILTGMKSSSTQDSATRLQSELFKSWMPVPPMVDQPPDAVFGLLKLEKLGDKVLTSPMYDFWKKYLEYYNKLNYKPYHKKDQTLIAALMANYENKRDLVLVLEKWEKSPSIELSLFGKNLKTELLHQSLLKNVGPSDVAKFLNVKSKADVNWKFYEKYTKDYYRLAKLKDELQPISIF</sequence>
<name>A0A225X629_9STRA</name>
<evidence type="ECO:0000313" key="10">
    <source>
        <dbReference type="Proteomes" id="UP000198211"/>
    </source>
</evidence>
<dbReference type="Pfam" id="PF22748">
    <property type="entry name" value="PexRD54_WY"/>
    <property type="match status" value="2"/>
</dbReference>
<reference evidence="10" key="1">
    <citation type="submission" date="2017-03" db="EMBL/GenBank/DDBJ databases">
        <title>Phytopthora megakarya and P. palmivora, two closely related causual agents of cacao black pod achieved similar genome size and gene model numbers by different mechanisms.</title>
        <authorList>
            <person name="Ali S."/>
            <person name="Shao J."/>
            <person name="Larry D.J."/>
            <person name="Kronmiller B."/>
            <person name="Shen D."/>
            <person name="Strem M.D."/>
            <person name="Melnick R.L."/>
            <person name="Guiltinan M.J."/>
            <person name="Tyler B.M."/>
            <person name="Meinhardt L.W."/>
            <person name="Bailey B.A."/>
        </authorList>
    </citation>
    <scope>NUCLEOTIDE SEQUENCE [LARGE SCALE GENOMIC DNA]</scope>
    <source>
        <strain evidence="10">zdho120</strain>
    </source>
</reference>
<keyword evidence="10" id="KW-1185">Reference proteome</keyword>
<dbReference type="AlphaFoldDB" id="A0A225X629"/>
<evidence type="ECO:0000256" key="3">
    <source>
        <dbReference type="ARBA" id="ARBA00010400"/>
    </source>
</evidence>
<comment type="caution">
    <text evidence="9">The sequence shown here is derived from an EMBL/GenBank/DDBJ whole genome shotgun (WGS) entry which is preliminary data.</text>
</comment>
<feature type="domain" description="RxLR effector PexRD54 WY" evidence="8">
    <location>
        <begin position="257"/>
        <end position="296"/>
    </location>
</feature>
<evidence type="ECO:0000256" key="5">
    <source>
        <dbReference type="ARBA" id="ARBA00022729"/>
    </source>
</evidence>
<evidence type="ECO:0000256" key="7">
    <source>
        <dbReference type="SAM" id="SignalP"/>
    </source>
</evidence>
<evidence type="ECO:0000259" key="8">
    <source>
        <dbReference type="Pfam" id="PF22748"/>
    </source>
</evidence>
<organism evidence="9 10">
    <name type="scientific">Phytophthora megakarya</name>
    <dbReference type="NCBI Taxonomy" id="4795"/>
    <lineage>
        <taxon>Eukaryota</taxon>
        <taxon>Sar</taxon>
        <taxon>Stramenopiles</taxon>
        <taxon>Oomycota</taxon>
        <taxon>Peronosporomycetes</taxon>
        <taxon>Peronosporales</taxon>
        <taxon>Peronosporaceae</taxon>
        <taxon>Phytophthora</taxon>
    </lineage>
</organism>
<feature type="domain" description="RxLR effector PexRD54 WY" evidence="8">
    <location>
        <begin position="348"/>
        <end position="387"/>
    </location>
</feature>
<comment type="subcellular location">
    <subcellularLocation>
        <location evidence="1">Host cell</location>
    </subcellularLocation>
    <subcellularLocation>
        <location evidence="2">Secreted</location>
    </subcellularLocation>
</comment>
<feature type="signal peptide" evidence="7">
    <location>
        <begin position="1"/>
        <end position="19"/>
    </location>
</feature>
<dbReference type="Proteomes" id="UP000198211">
    <property type="component" value="Unassembled WGS sequence"/>
</dbReference>
<protein>
    <submittedName>
        <fullName evidence="9">Avirulence (Avh) protein</fullName>
    </submittedName>
</protein>
<dbReference type="GO" id="GO:0005576">
    <property type="term" value="C:extracellular region"/>
    <property type="evidence" value="ECO:0007669"/>
    <property type="project" value="UniProtKB-SubCell"/>
</dbReference>
<evidence type="ECO:0000313" key="9">
    <source>
        <dbReference type="EMBL" id="OWZ24729.1"/>
    </source>
</evidence>
<accession>A0A225X629</accession>
<dbReference type="GO" id="GO:0043657">
    <property type="term" value="C:host cell"/>
    <property type="evidence" value="ECO:0007669"/>
    <property type="project" value="UniProtKB-SubCell"/>
</dbReference>
<keyword evidence="5 7" id="KW-0732">Signal</keyword>
<proteinExistence type="inferred from homology"/>
<keyword evidence="6" id="KW-0843">Virulence</keyword>
<comment type="similarity">
    <text evidence="3">Belongs to the RxLR effector family.</text>
</comment>
<dbReference type="EMBL" id="NBNE01000004">
    <property type="protein sequence ID" value="OWZ24729.1"/>
    <property type="molecule type" value="Genomic_DNA"/>
</dbReference>
<evidence type="ECO:0000256" key="4">
    <source>
        <dbReference type="ARBA" id="ARBA00022525"/>
    </source>
</evidence>
<dbReference type="OrthoDB" id="122386at2759"/>
<feature type="chain" id="PRO_5012036444" evidence="7">
    <location>
        <begin position="20"/>
        <end position="595"/>
    </location>
</feature>
<dbReference type="InterPro" id="IPR054463">
    <property type="entry name" value="PexRD54_WY"/>
</dbReference>
<keyword evidence="4" id="KW-0964">Secreted</keyword>
<evidence type="ECO:0000256" key="2">
    <source>
        <dbReference type="ARBA" id="ARBA00004613"/>
    </source>
</evidence>
<gene>
    <name evidence="9" type="ORF">PHMEG_000163</name>
</gene>
<evidence type="ECO:0000256" key="6">
    <source>
        <dbReference type="ARBA" id="ARBA00023026"/>
    </source>
</evidence>